<comment type="caution">
    <text evidence="4">The sequence shown here is derived from an EMBL/GenBank/DDBJ whole genome shotgun (WGS) entry which is preliminary data.</text>
</comment>
<keyword evidence="2" id="KW-1133">Transmembrane helix</keyword>
<evidence type="ECO:0000259" key="3">
    <source>
        <dbReference type="PROSITE" id="PS50835"/>
    </source>
</evidence>
<dbReference type="InterPro" id="IPR003006">
    <property type="entry name" value="Ig/MHC_CS"/>
</dbReference>
<dbReference type="Pfam" id="PF13895">
    <property type="entry name" value="Ig_2"/>
    <property type="match status" value="1"/>
</dbReference>
<keyword evidence="2" id="KW-0472">Membrane</keyword>
<protein>
    <recommendedName>
        <fullName evidence="3">Ig-like domain-containing protein</fullName>
    </recommendedName>
</protein>
<dbReference type="PROSITE" id="PS00290">
    <property type="entry name" value="IG_MHC"/>
    <property type="match status" value="1"/>
</dbReference>
<organism evidence="4 5">
    <name type="scientific">Pleuronectes platessa</name>
    <name type="common">European plaice</name>
    <dbReference type="NCBI Taxonomy" id="8262"/>
    <lineage>
        <taxon>Eukaryota</taxon>
        <taxon>Metazoa</taxon>
        <taxon>Chordata</taxon>
        <taxon>Craniata</taxon>
        <taxon>Vertebrata</taxon>
        <taxon>Euteleostomi</taxon>
        <taxon>Actinopterygii</taxon>
        <taxon>Neopterygii</taxon>
        <taxon>Teleostei</taxon>
        <taxon>Neoteleostei</taxon>
        <taxon>Acanthomorphata</taxon>
        <taxon>Carangaria</taxon>
        <taxon>Pleuronectiformes</taxon>
        <taxon>Pleuronectoidei</taxon>
        <taxon>Pleuronectidae</taxon>
        <taxon>Pleuronectes</taxon>
    </lineage>
</organism>
<dbReference type="EMBL" id="CADEAL010001549">
    <property type="protein sequence ID" value="CAB1433293.1"/>
    <property type="molecule type" value="Genomic_DNA"/>
</dbReference>
<proteinExistence type="predicted"/>
<dbReference type="SMART" id="SM00409">
    <property type="entry name" value="IG"/>
    <property type="match status" value="1"/>
</dbReference>
<dbReference type="InterPro" id="IPR036179">
    <property type="entry name" value="Ig-like_dom_sf"/>
</dbReference>
<keyword evidence="5" id="KW-1185">Reference proteome</keyword>
<dbReference type="PROSITE" id="PS50835">
    <property type="entry name" value="IG_LIKE"/>
    <property type="match status" value="1"/>
</dbReference>
<evidence type="ECO:0000256" key="2">
    <source>
        <dbReference type="SAM" id="Phobius"/>
    </source>
</evidence>
<dbReference type="SMART" id="SM00408">
    <property type="entry name" value="IGc2"/>
    <property type="match status" value="1"/>
</dbReference>
<keyword evidence="1" id="KW-0393">Immunoglobulin domain</keyword>
<dbReference type="InterPro" id="IPR003598">
    <property type="entry name" value="Ig_sub2"/>
</dbReference>
<dbReference type="InterPro" id="IPR013783">
    <property type="entry name" value="Ig-like_fold"/>
</dbReference>
<dbReference type="Proteomes" id="UP001153269">
    <property type="component" value="Unassembled WGS sequence"/>
</dbReference>
<feature type="domain" description="Ig-like" evidence="3">
    <location>
        <begin position="127"/>
        <end position="234"/>
    </location>
</feature>
<dbReference type="InterPro" id="IPR007110">
    <property type="entry name" value="Ig-like_dom"/>
</dbReference>
<feature type="transmembrane region" description="Helical" evidence="2">
    <location>
        <begin position="64"/>
        <end position="83"/>
    </location>
</feature>
<dbReference type="AlphaFoldDB" id="A0A9N7YPP2"/>
<evidence type="ECO:0000313" key="4">
    <source>
        <dbReference type="EMBL" id="CAB1433293.1"/>
    </source>
</evidence>
<name>A0A9N7YPP2_PLEPL</name>
<dbReference type="InterPro" id="IPR003599">
    <property type="entry name" value="Ig_sub"/>
</dbReference>
<sequence>MEEAPTEQPVTTDWTLATTGIDGKQSEIRTSASENVEVGDPVMDKFGSVQTMGDFMASLEVGNIARTGAIFFSTIIIILFFIFRRRLQPEGRPQHLNKLAVENTYESVPMHGEEPFDSKRMRISYFPPLGVLSLFLLNTLLSCGHTEYAELTFDPNSTTLYFGEHVNLTCHMREANVSEWYYEFKRNDKPLAPITSNNVLRILEVTPDRNGVYQCIAHHNSSGEKKRSNRATLSVSVSNRSFVVLQHNWTQICSGQTISVRLSKSLRTNQSSDPTVHHDEIHLQVYSSLLHGDNCIYESTRGDTQEG</sequence>
<evidence type="ECO:0000256" key="1">
    <source>
        <dbReference type="ARBA" id="ARBA00023319"/>
    </source>
</evidence>
<keyword evidence="2" id="KW-0812">Transmembrane</keyword>
<dbReference type="SUPFAM" id="SSF48726">
    <property type="entry name" value="Immunoglobulin"/>
    <property type="match status" value="1"/>
</dbReference>
<evidence type="ECO:0000313" key="5">
    <source>
        <dbReference type="Proteomes" id="UP001153269"/>
    </source>
</evidence>
<reference evidence="4" key="1">
    <citation type="submission" date="2020-03" db="EMBL/GenBank/DDBJ databases">
        <authorList>
            <person name="Weist P."/>
        </authorList>
    </citation>
    <scope>NUCLEOTIDE SEQUENCE</scope>
</reference>
<accession>A0A9N7YPP2</accession>
<dbReference type="Gene3D" id="2.60.40.10">
    <property type="entry name" value="Immunoglobulins"/>
    <property type="match status" value="1"/>
</dbReference>
<gene>
    <name evidence="4" type="ORF">PLEPLA_LOCUS21382</name>
</gene>